<keyword evidence="12 15" id="KW-0472">Membrane</keyword>
<dbReference type="UniPathway" id="UPA00070">
    <property type="reaction ID" value="UER00945"/>
</dbReference>
<comment type="function">
    <text evidence="1 15">Catalyzes the conversion of dihydroorotate to orotate with quinone as electron acceptor.</text>
</comment>
<dbReference type="GO" id="GO:0004589">
    <property type="term" value="F:dihydroorotate dehydrogenase (NAD+) activity"/>
    <property type="evidence" value="ECO:0007669"/>
    <property type="project" value="UniProtKB-EC"/>
</dbReference>
<proteinExistence type="inferred from homology"/>
<feature type="binding site" evidence="15">
    <location>
        <position position="297"/>
    </location>
    <ligand>
        <name>FMN</name>
        <dbReference type="ChEBI" id="CHEBI:58210"/>
    </ligand>
</feature>
<evidence type="ECO:0000256" key="11">
    <source>
        <dbReference type="ARBA" id="ARBA00023002"/>
    </source>
</evidence>
<keyword evidence="11 15" id="KW-0560">Oxidoreductase</keyword>
<evidence type="ECO:0000256" key="12">
    <source>
        <dbReference type="ARBA" id="ARBA00023136"/>
    </source>
</evidence>
<dbReference type="AlphaFoldDB" id="A0A1M6L3E8"/>
<evidence type="ECO:0000256" key="2">
    <source>
        <dbReference type="ARBA" id="ARBA00003616"/>
    </source>
</evidence>
<dbReference type="InterPro" id="IPR013785">
    <property type="entry name" value="Aldolase_TIM"/>
</dbReference>
<keyword evidence="8 15" id="KW-0285">Flavoprotein</keyword>
<feature type="binding site" evidence="15">
    <location>
        <begin position="247"/>
        <end position="248"/>
    </location>
    <ligand>
        <name>substrate</name>
    </ligand>
</feature>
<keyword evidence="18" id="KW-1185">Reference proteome</keyword>
<evidence type="ECO:0000313" key="17">
    <source>
        <dbReference type="EMBL" id="SHJ65710.1"/>
    </source>
</evidence>
<dbReference type="PROSITE" id="PS00911">
    <property type="entry name" value="DHODEHASE_1"/>
    <property type="match status" value="1"/>
</dbReference>
<evidence type="ECO:0000256" key="10">
    <source>
        <dbReference type="ARBA" id="ARBA00022975"/>
    </source>
</evidence>
<dbReference type="InterPro" id="IPR005720">
    <property type="entry name" value="Dihydroorotate_DH_cat"/>
</dbReference>
<keyword evidence="9 15" id="KW-0288">FMN</keyword>
<comment type="subunit">
    <text evidence="15">Monomer.</text>
</comment>
<comment type="subcellular location">
    <subcellularLocation>
        <location evidence="15">Cell membrane</location>
        <topology evidence="15">Peripheral membrane protein</topology>
    </subcellularLocation>
    <subcellularLocation>
        <location evidence="3">Membrane</location>
    </subcellularLocation>
</comment>
<dbReference type="InterPro" id="IPR005719">
    <property type="entry name" value="Dihydroorotate_DH_2"/>
</dbReference>
<feature type="binding site" evidence="15">
    <location>
        <begin position="318"/>
        <end position="319"/>
    </location>
    <ligand>
        <name>FMN</name>
        <dbReference type="ChEBI" id="CHEBI:58210"/>
    </ligand>
</feature>
<evidence type="ECO:0000256" key="13">
    <source>
        <dbReference type="ARBA" id="ARBA00048639"/>
    </source>
</evidence>
<comment type="function">
    <text evidence="2">Catalyzes the conversion of dihydroorotate to orotate with NAD(+) as electron acceptor.</text>
</comment>
<dbReference type="GO" id="GO:0044205">
    <property type="term" value="P:'de novo' UMP biosynthetic process"/>
    <property type="evidence" value="ECO:0007669"/>
    <property type="project" value="UniProtKB-UniRule"/>
</dbReference>
<feature type="binding site" evidence="15">
    <location>
        <position position="173"/>
    </location>
    <ligand>
        <name>substrate</name>
    </ligand>
</feature>
<dbReference type="RefSeq" id="WP_072872845.1">
    <property type="nucleotide sequence ID" value="NZ_FRAF01000002.1"/>
</dbReference>
<feature type="active site" description="Nucleophile" evidence="15">
    <location>
        <position position="176"/>
    </location>
</feature>
<name>A0A1M6L3E8_9BACL</name>
<keyword evidence="15" id="KW-1003">Cell membrane</keyword>
<dbReference type="SUPFAM" id="SSF51395">
    <property type="entry name" value="FMN-linked oxidoreductases"/>
    <property type="match status" value="1"/>
</dbReference>
<comment type="cofactor">
    <cofactor evidence="15">
        <name>FMN</name>
        <dbReference type="ChEBI" id="CHEBI:58210"/>
    </cofactor>
    <text evidence="15">Binds 1 FMN per subunit.</text>
</comment>
<evidence type="ECO:0000256" key="6">
    <source>
        <dbReference type="ARBA" id="ARBA00005359"/>
    </source>
</evidence>
<evidence type="ECO:0000256" key="15">
    <source>
        <dbReference type="HAMAP-Rule" id="MF_00225"/>
    </source>
</evidence>
<comment type="similarity">
    <text evidence="6 15">Belongs to the dihydroorotate dehydrogenase family. Type 2 subfamily.</text>
</comment>
<feature type="binding site" evidence="15">
    <location>
        <position position="268"/>
    </location>
    <ligand>
        <name>FMN</name>
        <dbReference type="ChEBI" id="CHEBI:58210"/>
    </ligand>
</feature>
<evidence type="ECO:0000256" key="5">
    <source>
        <dbReference type="ARBA" id="ARBA00005161"/>
    </source>
</evidence>
<evidence type="ECO:0000313" key="18">
    <source>
        <dbReference type="Proteomes" id="UP000184016"/>
    </source>
</evidence>
<sequence length="359" mass="39252">MYSVLRKLLFSTDAETAHHTTLSMLKTAPNMGKWLRPKAQQPAPNLATQLYHMDLKHPIGLAAGLDKDGIALTGLEACGFSMLEVGTVTLRPQPGNPKPRLFRIVEEEALVNRMGFNNAGAHALKKRLQESHLTIPVGANIGKNKITPNAQAVDDYVACTEILAGVADYLVINVSSPNTPGLRDLQNEQEACRIVEQVIAERNRQTSHRSYQPPVFVKLSPDLPDESLVPLASKLLEAGCEGWIATNTTLERYQIKHIHARESGGLSGKPLKTRSNQVIAALYKVTEGKVPIIGCGGIYSADDVYEKIKLGASVVQIYSAFIYRGPALLDVLTQELAERLDREGVQRIADLVGQAESYK</sequence>
<dbReference type="HAMAP" id="MF_00225">
    <property type="entry name" value="DHO_dh_type2"/>
    <property type="match status" value="1"/>
</dbReference>
<feature type="binding site" evidence="15">
    <location>
        <position position="173"/>
    </location>
    <ligand>
        <name>FMN</name>
        <dbReference type="ChEBI" id="CHEBI:58210"/>
    </ligand>
</feature>
<dbReference type="NCBIfam" id="NF003645">
    <property type="entry name" value="PRK05286.1-2"/>
    <property type="match status" value="1"/>
</dbReference>
<dbReference type="CDD" id="cd04738">
    <property type="entry name" value="DHOD_2_like"/>
    <property type="match status" value="1"/>
</dbReference>
<evidence type="ECO:0000256" key="14">
    <source>
        <dbReference type="ARBA" id="ARBA00048996"/>
    </source>
</evidence>
<evidence type="ECO:0000256" key="3">
    <source>
        <dbReference type="ARBA" id="ARBA00004370"/>
    </source>
</evidence>
<dbReference type="GO" id="GO:0106430">
    <property type="term" value="F:dihydroorotate dehydrogenase (quinone) activity"/>
    <property type="evidence" value="ECO:0007669"/>
    <property type="project" value="UniProtKB-EC"/>
</dbReference>
<dbReference type="PANTHER" id="PTHR48109">
    <property type="entry name" value="DIHYDROOROTATE DEHYDROGENASE (QUINONE), MITOCHONDRIAL-RELATED"/>
    <property type="match status" value="1"/>
</dbReference>
<dbReference type="InterPro" id="IPR001295">
    <property type="entry name" value="Dihydroorotate_DH_CS"/>
</dbReference>
<feature type="binding site" evidence="15">
    <location>
        <position position="178"/>
    </location>
    <ligand>
        <name>substrate</name>
    </ligand>
</feature>
<dbReference type="GO" id="GO:0006207">
    <property type="term" value="P:'de novo' pyrimidine nucleobase biosynthetic process"/>
    <property type="evidence" value="ECO:0007669"/>
    <property type="project" value="UniProtKB-UniRule"/>
</dbReference>
<evidence type="ECO:0000256" key="7">
    <source>
        <dbReference type="ARBA" id="ARBA00011669"/>
    </source>
</evidence>
<gene>
    <name evidence="15" type="primary">pyrD</name>
    <name evidence="17" type="ORF">SAMN05443507_10288</name>
</gene>
<feature type="binding site" evidence="15">
    <location>
        <position position="246"/>
    </location>
    <ligand>
        <name>FMN</name>
        <dbReference type="ChEBI" id="CHEBI:58210"/>
    </ligand>
</feature>
<comment type="catalytic activity">
    <reaction evidence="13 15">
        <text>(S)-dihydroorotate + a quinone = orotate + a quinol</text>
        <dbReference type="Rhea" id="RHEA:30187"/>
        <dbReference type="ChEBI" id="CHEBI:24646"/>
        <dbReference type="ChEBI" id="CHEBI:30839"/>
        <dbReference type="ChEBI" id="CHEBI:30864"/>
        <dbReference type="ChEBI" id="CHEBI:132124"/>
        <dbReference type="EC" id="1.3.5.2"/>
    </reaction>
</comment>
<feature type="binding site" evidence="15">
    <location>
        <position position="140"/>
    </location>
    <ligand>
        <name>FMN</name>
        <dbReference type="ChEBI" id="CHEBI:58210"/>
    </ligand>
</feature>
<dbReference type="GO" id="GO:0005886">
    <property type="term" value="C:plasma membrane"/>
    <property type="evidence" value="ECO:0007669"/>
    <property type="project" value="UniProtKB-SubCell"/>
</dbReference>
<dbReference type="GO" id="GO:0005737">
    <property type="term" value="C:cytoplasm"/>
    <property type="evidence" value="ECO:0007669"/>
    <property type="project" value="InterPro"/>
</dbReference>
<dbReference type="OrthoDB" id="9802377at2"/>
<dbReference type="NCBIfam" id="NF003652">
    <property type="entry name" value="PRK05286.2-5"/>
    <property type="match status" value="1"/>
</dbReference>
<feature type="binding site" evidence="15">
    <location>
        <position position="87"/>
    </location>
    <ligand>
        <name>FMN</name>
        <dbReference type="ChEBI" id="CHEBI:58210"/>
    </ligand>
</feature>
<dbReference type="EC" id="1.3.5.2" evidence="15"/>
<dbReference type="Gene3D" id="3.20.20.70">
    <property type="entry name" value="Aldolase class I"/>
    <property type="match status" value="1"/>
</dbReference>
<feature type="domain" description="Dihydroorotate dehydrogenase catalytic" evidence="16">
    <location>
        <begin position="46"/>
        <end position="340"/>
    </location>
</feature>
<evidence type="ECO:0000256" key="1">
    <source>
        <dbReference type="ARBA" id="ARBA00003125"/>
    </source>
</evidence>
<reference evidence="18" key="1">
    <citation type="submission" date="2016-11" db="EMBL/GenBank/DDBJ databases">
        <authorList>
            <person name="Varghese N."/>
            <person name="Submissions S."/>
        </authorList>
    </citation>
    <scope>NUCLEOTIDE SEQUENCE [LARGE SCALE GENOMIC DNA]</scope>
    <source>
        <strain evidence="18">USBA-503</strain>
    </source>
</reference>
<dbReference type="EMBL" id="FRAF01000002">
    <property type="protein sequence ID" value="SHJ65710.1"/>
    <property type="molecule type" value="Genomic_DNA"/>
</dbReference>
<protein>
    <recommendedName>
        <fullName evidence="15">Dihydroorotate dehydrogenase (quinone)</fullName>
        <ecNumber evidence="15">1.3.5.2</ecNumber>
    </recommendedName>
    <alternativeName>
        <fullName evidence="15">DHOdehase</fullName>
        <shortName evidence="15">DHOD</shortName>
        <shortName evidence="15">DHODase</shortName>
    </alternativeName>
    <alternativeName>
        <fullName evidence="15">Dihydroorotate oxidase</fullName>
    </alternativeName>
</protein>
<feature type="binding site" evidence="15">
    <location>
        <position position="67"/>
    </location>
    <ligand>
        <name>substrate</name>
    </ligand>
</feature>
<dbReference type="Pfam" id="PF01180">
    <property type="entry name" value="DHO_dh"/>
    <property type="match status" value="1"/>
</dbReference>
<evidence type="ECO:0000256" key="8">
    <source>
        <dbReference type="ARBA" id="ARBA00022630"/>
    </source>
</evidence>
<accession>A0A1M6L3E8</accession>
<feature type="binding site" evidence="15">
    <location>
        <begin position="63"/>
        <end position="67"/>
    </location>
    <ligand>
        <name>FMN</name>
        <dbReference type="ChEBI" id="CHEBI:58210"/>
    </ligand>
</feature>
<evidence type="ECO:0000256" key="9">
    <source>
        <dbReference type="ARBA" id="ARBA00022643"/>
    </source>
</evidence>
<evidence type="ECO:0000259" key="16">
    <source>
        <dbReference type="Pfam" id="PF01180"/>
    </source>
</evidence>
<dbReference type="STRING" id="1830138.SAMN05443507_10288"/>
<comment type="catalytic activity">
    <reaction evidence="14">
        <text>(S)-dihydroorotate + NAD(+) = orotate + NADH + H(+)</text>
        <dbReference type="Rhea" id="RHEA:13513"/>
        <dbReference type="ChEBI" id="CHEBI:15378"/>
        <dbReference type="ChEBI" id="CHEBI:30839"/>
        <dbReference type="ChEBI" id="CHEBI:30864"/>
        <dbReference type="ChEBI" id="CHEBI:57540"/>
        <dbReference type="ChEBI" id="CHEBI:57945"/>
        <dbReference type="EC" id="1.3.1.14"/>
    </reaction>
</comment>
<feature type="binding site" evidence="15">
    <location>
        <position position="218"/>
    </location>
    <ligand>
        <name>FMN</name>
        <dbReference type="ChEBI" id="CHEBI:58210"/>
    </ligand>
</feature>
<dbReference type="NCBIfam" id="TIGR01036">
    <property type="entry name" value="pyrD_sub2"/>
    <property type="match status" value="1"/>
</dbReference>
<evidence type="ECO:0000256" key="4">
    <source>
        <dbReference type="ARBA" id="ARBA00004715"/>
    </source>
</evidence>
<comment type="pathway">
    <text evidence="4">Pyrimidine metabolism; UMP biosynthesis via de novo pathway; orotate from (S)-dihydroorotate (NAD(+) route): step 1/1.</text>
</comment>
<dbReference type="Proteomes" id="UP000184016">
    <property type="component" value="Unassembled WGS sequence"/>
</dbReference>
<comment type="subunit">
    <text evidence="7">Heterotetramer of 2 PyrK and 2 PyrD type B subunits.</text>
</comment>
<keyword evidence="10 15" id="KW-0665">Pyrimidine biosynthesis</keyword>
<organism evidence="17 18">
    <name type="scientific">Alicyclobacillus tolerans</name>
    <dbReference type="NCBI Taxonomy" id="90970"/>
    <lineage>
        <taxon>Bacteria</taxon>
        <taxon>Bacillati</taxon>
        <taxon>Bacillota</taxon>
        <taxon>Bacilli</taxon>
        <taxon>Bacillales</taxon>
        <taxon>Alicyclobacillaceae</taxon>
        <taxon>Alicyclobacillus</taxon>
    </lineage>
</organism>
<feature type="binding site" evidence="15">
    <location>
        <begin position="112"/>
        <end position="116"/>
    </location>
    <ligand>
        <name>substrate</name>
    </ligand>
</feature>
<dbReference type="InterPro" id="IPR050074">
    <property type="entry name" value="DHO_dehydrogenase"/>
</dbReference>
<dbReference type="PANTHER" id="PTHR48109:SF4">
    <property type="entry name" value="DIHYDROOROTATE DEHYDROGENASE (QUINONE), MITOCHONDRIAL"/>
    <property type="match status" value="1"/>
</dbReference>
<comment type="pathway">
    <text evidence="5 15">Pyrimidine metabolism; UMP biosynthesis via de novo pathway; orotate from (S)-dihydroorotate (quinone route): step 1/1.</text>
</comment>